<feature type="binding site" evidence="8">
    <location>
        <position position="484"/>
    </location>
    <ligand>
        <name>Mn(2+)</name>
        <dbReference type="ChEBI" id="CHEBI:29035"/>
    </ligand>
</feature>
<feature type="transmembrane region" description="Helical" evidence="9">
    <location>
        <begin position="44"/>
        <end position="63"/>
    </location>
</feature>
<feature type="transmembrane region" description="Helical" evidence="9">
    <location>
        <begin position="12"/>
        <end position="38"/>
    </location>
</feature>
<dbReference type="Gene3D" id="3.40.720.10">
    <property type="entry name" value="Alkaline Phosphatase, subunit A"/>
    <property type="match status" value="1"/>
</dbReference>
<evidence type="ECO:0000313" key="12">
    <source>
        <dbReference type="Proteomes" id="UP000306630"/>
    </source>
</evidence>
<reference evidence="11 12" key="1">
    <citation type="submission" date="2019-04" db="EMBL/GenBank/DDBJ databases">
        <title>Microbes associate with the intestines of laboratory mice.</title>
        <authorList>
            <person name="Navarre W."/>
            <person name="Wong E."/>
            <person name="Huang K."/>
            <person name="Tropini C."/>
            <person name="Ng K."/>
            <person name="Yu B."/>
        </authorList>
    </citation>
    <scope>NUCLEOTIDE SEQUENCE [LARGE SCALE GENOMIC DNA]</scope>
    <source>
        <strain evidence="11 12">NM06_A21</strain>
    </source>
</reference>
<dbReference type="InterPro" id="IPR000917">
    <property type="entry name" value="Sulfatase_N"/>
</dbReference>
<comment type="caution">
    <text evidence="11">The sequence shown here is derived from an EMBL/GenBank/DDBJ whole genome shotgun (WGS) entry which is preliminary data.</text>
</comment>
<feature type="transmembrane region" description="Helical" evidence="9">
    <location>
        <begin position="154"/>
        <end position="171"/>
    </location>
</feature>
<evidence type="ECO:0000256" key="9">
    <source>
        <dbReference type="SAM" id="Phobius"/>
    </source>
</evidence>
<keyword evidence="5 9" id="KW-0472">Membrane</keyword>
<dbReference type="SUPFAM" id="SSF53649">
    <property type="entry name" value="Alkaline phosphatase-like"/>
    <property type="match status" value="1"/>
</dbReference>
<protein>
    <submittedName>
        <fullName evidence="11">Alkaline phosphatase family protein</fullName>
    </submittedName>
</protein>
<dbReference type="CDD" id="cd16015">
    <property type="entry name" value="LTA_synthase"/>
    <property type="match status" value="1"/>
</dbReference>
<dbReference type="InterPro" id="IPR012160">
    <property type="entry name" value="LtaS-like"/>
</dbReference>
<keyword evidence="2" id="KW-1003">Cell membrane</keyword>
<keyword evidence="3 9" id="KW-0812">Transmembrane</keyword>
<keyword evidence="4 9" id="KW-1133">Transmembrane helix</keyword>
<sequence length="606" mass="67786">MRFLQNHIITKKSLLTLFAVYFISALTLVATFLIIIGIPGPHLFTFISYLLPEAIFLTLPAILFWPKGKYLTPAILTFAAIFFFVNILYFRNFHDLITFSTLRLCTTVDSIILRSALSSIKWYDFILFIPPAITAVTGFTAFDKVASTRISGKAKITVLIISAIILSLSQYKHFRDFTIYSISRGHFPKDATLSEKIGFMLQNSVFFYSDITRYGISGAYLIDAWHVYDIIADADAMSAEEINVIKNWHDSGHRTSESGTLRQKNLIMIIVESLNTTACEWSSDNRKAMPSLNRLISDSTSISFTSVCPQVGNGRSSDGQLMYNTGLYPSPSDPMCAISPEGPYPSLPRMLRDSYRSIEIIPENPRLWNHVFTSKAYGFREMRHTLADDAPVIEADSILLSKAYNIISGMQEPFIAVITTLSMHDPYIQTSPAKTWISQVPDIVDTDKNYLEACAAFDKALGTFVARMRQTQKWENTIVVIVSDHEARRMCLSPSMSDDRLIFTILNSGLPGFTNDDTVGQIDVFPTIVDAMGLWDSVTWHGFGKSLLREIPGFALRHDGSIAGNAMSDTAGIAKQQRATELSYKWIVADNKRDILDSLGIDSSID</sequence>
<evidence type="ECO:0000256" key="8">
    <source>
        <dbReference type="PIRSR" id="PIRSR005091-3"/>
    </source>
</evidence>
<evidence type="ECO:0000256" key="3">
    <source>
        <dbReference type="ARBA" id="ARBA00022692"/>
    </source>
</evidence>
<organism evidence="11 12">
    <name type="scientific">Muribaculum intestinale</name>
    <dbReference type="NCBI Taxonomy" id="1796646"/>
    <lineage>
        <taxon>Bacteria</taxon>
        <taxon>Pseudomonadati</taxon>
        <taxon>Bacteroidota</taxon>
        <taxon>Bacteroidia</taxon>
        <taxon>Bacteroidales</taxon>
        <taxon>Muribaculaceae</taxon>
        <taxon>Muribaculum</taxon>
    </lineage>
</organism>
<dbReference type="PANTHER" id="PTHR47371:SF3">
    <property type="entry name" value="PHOSPHOGLYCEROL TRANSFERASE I"/>
    <property type="match status" value="1"/>
</dbReference>
<keyword evidence="7" id="KW-0464">Manganese</keyword>
<dbReference type="Pfam" id="PF00884">
    <property type="entry name" value="Sulfatase"/>
    <property type="match status" value="1"/>
</dbReference>
<dbReference type="PANTHER" id="PTHR47371">
    <property type="entry name" value="LIPOTEICHOIC ACID SYNTHASE"/>
    <property type="match status" value="1"/>
</dbReference>
<proteinExistence type="predicted"/>
<dbReference type="GO" id="GO:0005886">
    <property type="term" value="C:plasma membrane"/>
    <property type="evidence" value="ECO:0007669"/>
    <property type="project" value="UniProtKB-SubCell"/>
</dbReference>
<dbReference type="InterPro" id="IPR050448">
    <property type="entry name" value="OpgB/LTA_synthase_biosynth"/>
</dbReference>
<evidence type="ECO:0000259" key="10">
    <source>
        <dbReference type="Pfam" id="PF00884"/>
    </source>
</evidence>
<dbReference type="GO" id="GO:0046872">
    <property type="term" value="F:metal ion binding"/>
    <property type="evidence" value="ECO:0007669"/>
    <property type="project" value="UniProtKB-KW"/>
</dbReference>
<dbReference type="PIRSF" id="PIRSF005091">
    <property type="entry name" value="Mmb_sulf_HI1246"/>
    <property type="match status" value="1"/>
</dbReference>
<feature type="active site" evidence="6">
    <location>
        <position position="316"/>
    </location>
</feature>
<dbReference type="AlphaFoldDB" id="A0A4S2G4P4"/>
<evidence type="ECO:0000256" key="7">
    <source>
        <dbReference type="PIRSR" id="PIRSR005091-2"/>
    </source>
</evidence>
<feature type="transmembrane region" description="Helical" evidence="9">
    <location>
        <begin position="70"/>
        <end position="90"/>
    </location>
</feature>
<evidence type="ECO:0000256" key="1">
    <source>
        <dbReference type="ARBA" id="ARBA00004651"/>
    </source>
</evidence>
<evidence type="ECO:0000256" key="5">
    <source>
        <dbReference type="ARBA" id="ARBA00023136"/>
    </source>
</evidence>
<comment type="subcellular location">
    <subcellularLocation>
        <location evidence="1">Cell membrane</location>
        <topology evidence="1">Multi-pass membrane protein</topology>
    </subcellularLocation>
</comment>
<dbReference type="InterPro" id="IPR017850">
    <property type="entry name" value="Alkaline_phosphatase_core_sf"/>
</dbReference>
<evidence type="ECO:0000256" key="6">
    <source>
        <dbReference type="PIRSR" id="PIRSR005091-1"/>
    </source>
</evidence>
<feature type="binding site" evidence="7">
    <location>
        <position position="424"/>
    </location>
    <ligand>
        <name>substrate</name>
    </ligand>
</feature>
<dbReference type="Proteomes" id="UP000306630">
    <property type="component" value="Unassembled WGS sequence"/>
</dbReference>
<keyword evidence="7" id="KW-0479">Metal-binding</keyword>
<feature type="transmembrane region" description="Helical" evidence="9">
    <location>
        <begin position="122"/>
        <end position="142"/>
    </location>
</feature>
<accession>A0A4S2G4P4</accession>
<feature type="binding site" evidence="8">
    <location>
        <position position="485"/>
    </location>
    <ligand>
        <name>Mn(2+)</name>
        <dbReference type="ChEBI" id="CHEBI:29035"/>
    </ligand>
</feature>
<feature type="domain" description="Sulfatase N-terminal" evidence="10">
    <location>
        <begin position="264"/>
        <end position="533"/>
    </location>
</feature>
<evidence type="ECO:0000256" key="2">
    <source>
        <dbReference type="ARBA" id="ARBA00022475"/>
    </source>
</evidence>
<gene>
    <name evidence="11" type="ORF">E5333_00525</name>
</gene>
<evidence type="ECO:0000313" key="11">
    <source>
        <dbReference type="EMBL" id="TGY76768.1"/>
    </source>
</evidence>
<dbReference type="EMBL" id="SRYD01000001">
    <property type="protein sequence ID" value="TGY76768.1"/>
    <property type="molecule type" value="Genomic_DNA"/>
</dbReference>
<feature type="binding site" evidence="8">
    <location>
        <position position="272"/>
    </location>
    <ligand>
        <name>Mn(2+)</name>
        <dbReference type="ChEBI" id="CHEBI:29035"/>
    </ligand>
</feature>
<evidence type="ECO:0000256" key="4">
    <source>
        <dbReference type="ARBA" id="ARBA00022989"/>
    </source>
</evidence>
<dbReference type="RefSeq" id="WP_135992622.1">
    <property type="nucleotide sequence ID" value="NZ_CAPNTR010000001.1"/>
</dbReference>
<name>A0A4S2G4P4_9BACT</name>
<dbReference type="Gene3D" id="3.30.1120.170">
    <property type="match status" value="1"/>
</dbReference>